<keyword evidence="8 12" id="KW-0133">Cell shape</keyword>
<sequence length="495" mass="53640">MRLSELAELLITAKLSGSGDMEITGIETDSRKVEPGQLFICLPGHTVDGHAFAPQAAAKGAVAFVVEHELALDAPQLVVKDSRLAMAVLADRFYGHPSRALNLIGVTGTNGKTTTTYLIEQILNDHGKNSGVIGTVEMRYAGKSFPMSGTTPEALQLQRYLADMRKEGTAYCAMEVSSHALEQGRVKGCRFRTAIFTNLTQDHLDYHGTMDKYADAKGLFFSRLGNIYAADEQDRSYAVLNADDEVSKKYAKLTSAEVITYGIDQEADVSASNIRISPQGTTFRVKTFRGEADIALQMVGKFNVYNALAAISAALIEGLTVEQIKASLEALPGVPGRVESVQAGQEFAVVVDYAHTPDGLENVLRAVKELAPPRLICVFGCGGDRDRTKRPIMGSIAARYADYVLVTSDNPRTEEPDLILKDIEAGLLEDGVSSDRYELMVDRRAAIEKAVEMASPGDVVLIAGKGHETYQIIGSVTHPFDDRLVAKEAIRGLLH</sequence>
<keyword evidence="10 12" id="KW-0131">Cell cycle</keyword>
<evidence type="ECO:0000256" key="10">
    <source>
        <dbReference type="ARBA" id="ARBA00023306"/>
    </source>
</evidence>
<dbReference type="SUPFAM" id="SSF63418">
    <property type="entry name" value="MurE/MurF N-terminal domain"/>
    <property type="match status" value="1"/>
</dbReference>
<dbReference type="Pfam" id="PF01225">
    <property type="entry name" value="Mur_ligase"/>
    <property type="match status" value="1"/>
</dbReference>
<dbReference type="InterPro" id="IPR018109">
    <property type="entry name" value="Folylpolyglutamate_synth_CS"/>
</dbReference>
<feature type="short sequence motif" description="Meso-diaminopimelate recognition motif" evidence="12">
    <location>
        <begin position="409"/>
        <end position="412"/>
    </location>
</feature>
<evidence type="ECO:0000256" key="13">
    <source>
        <dbReference type="RuleBase" id="RU004135"/>
    </source>
</evidence>
<dbReference type="PANTHER" id="PTHR23135">
    <property type="entry name" value="MUR LIGASE FAMILY MEMBER"/>
    <property type="match status" value="1"/>
</dbReference>
<dbReference type="NCBIfam" id="NF001124">
    <property type="entry name" value="PRK00139.1-2"/>
    <property type="match status" value="1"/>
</dbReference>
<feature type="binding site" evidence="12">
    <location>
        <begin position="108"/>
        <end position="114"/>
    </location>
    <ligand>
        <name>ATP</name>
        <dbReference type="ChEBI" id="CHEBI:30616"/>
    </ligand>
</feature>
<evidence type="ECO:0000313" key="18">
    <source>
        <dbReference type="Proteomes" id="UP001157114"/>
    </source>
</evidence>
<feature type="binding site" evidence="12">
    <location>
        <position position="30"/>
    </location>
    <ligand>
        <name>UDP-N-acetyl-alpha-D-muramoyl-L-alanyl-D-glutamate</name>
        <dbReference type="ChEBI" id="CHEBI:83900"/>
    </ligand>
</feature>
<dbReference type="SUPFAM" id="SSF53244">
    <property type="entry name" value="MurD-like peptide ligases, peptide-binding domain"/>
    <property type="match status" value="1"/>
</dbReference>
<dbReference type="InterPro" id="IPR000713">
    <property type="entry name" value="Mur_ligase_N"/>
</dbReference>
<comment type="PTM">
    <text evidence="12">Carboxylation is probably crucial for Mg(2+) binding and, consequently, for the gamma-phosphate positioning of ATP.</text>
</comment>
<keyword evidence="11 12" id="KW-0961">Cell wall biogenesis/degradation</keyword>
<evidence type="ECO:0000313" key="17">
    <source>
        <dbReference type="EMBL" id="GLX68260.1"/>
    </source>
</evidence>
<feature type="binding site" evidence="12">
    <location>
        <position position="185"/>
    </location>
    <ligand>
        <name>UDP-N-acetyl-alpha-D-muramoyl-L-alanyl-D-glutamate</name>
        <dbReference type="ChEBI" id="CHEBI:83900"/>
    </ligand>
</feature>
<keyword evidence="9 12" id="KW-0573">Peptidoglycan synthesis</keyword>
<dbReference type="InterPro" id="IPR005761">
    <property type="entry name" value="UDP-N-AcMur-Glu-dNH2Pim_ligase"/>
</dbReference>
<reference evidence="17 18" key="1">
    <citation type="submission" date="2023-03" db="EMBL/GenBank/DDBJ databases">
        <title>Draft genome sequence of the bacteria which degrade cell wall of Tricholomamatutake.</title>
        <authorList>
            <person name="Konishi Y."/>
            <person name="Fukuta Y."/>
            <person name="Shirasaka N."/>
        </authorList>
    </citation>
    <scope>NUCLEOTIDE SEQUENCE [LARGE SCALE GENOMIC DNA]</scope>
    <source>
        <strain evidence="18">mu1</strain>
    </source>
</reference>
<keyword evidence="4 12" id="KW-0436">Ligase</keyword>
<feature type="binding site" evidence="12">
    <location>
        <begin position="150"/>
        <end position="151"/>
    </location>
    <ligand>
        <name>UDP-N-acetyl-alpha-D-muramoyl-L-alanyl-D-glutamate</name>
        <dbReference type="ChEBI" id="CHEBI:83900"/>
    </ligand>
</feature>
<evidence type="ECO:0000259" key="14">
    <source>
        <dbReference type="Pfam" id="PF01225"/>
    </source>
</evidence>
<protein>
    <recommendedName>
        <fullName evidence="12">UDP-N-acetylmuramoyl-L-alanyl-D-glutamate--2,6-diaminopimelate ligase</fullName>
        <ecNumber evidence="12">6.3.2.13</ecNumber>
    </recommendedName>
    <alternativeName>
        <fullName evidence="12">Meso-A2pm-adding enzyme</fullName>
    </alternativeName>
    <alternativeName>
        <fullName evidence="12">Meso-diaminopimelate-adding enzyme</fullName>
    </alternativeName>
    <alternativeName>
        <fullName evidence="12">UDP-MurNAc-L-Ala-D-Glu:meso-diaminopimelate ligase</fullName>
    </alternativeName>
    <alternativeName>
        <fullName evidence="12">UDP-MurNAc-tripeptide synthetase</fullName>
    </alternativeName>
    <alternativeName>
        <fullName evidence="12">UDP-N-acetylmuramyl-tripeptide synthetase</fullName>
    </alternativeName>
</protein>
<keyword evidence="12" id="KW-0460">Magnesium</keyword>
<keyword evidence="3 12" id="KW-0963">Cytoplasm</keyword>
<dbReference type="EMBL" id="BSSQ01000011">
    <property type="protein sequence ID" value="GLX68260.1"/>
    <property type="molecule type" value="Genomic_DNA"/>
</dbReference>
<evidence type="ECO:0000259" key="15">
    <source>
        <dbReference type="Pfam" id="PF02875"/>
    </source>
</evidence>
<keyword evidence="5 12" id="KW-0132">Cell division</keyword>
<organism evidence="17 18">
    <name type="scientific">Paenibacillus glycanilyticus</name>
    <dbReference type="NCBI Taxonomy" id="126569"/>
    <lineage>
        <taxon>Bacteria</taxon>
        <taxon>Bacillati</taxon>
        <taxon>Bacillota</taxon>
        <taxon>Bacilli</taxon>
        <taxon>Bacillales</taxon>
        <taxon>Paenibacillaceae</taxon>
        <taxon>Paenibacillus</taxon>
    </lineage>
</organism>
<dbReference type="InterPro" id="IPR035911">
    <property type="entry name" value="MurE/MurF_N"/>
</dbReference>
<dbReference type="SUPFAM" id="SSF53623">
    <property type="entry name" value="MurD-like peptide ligases, catalytic domain"/>
    <property type="match status" value="1"/>
</dbReference>
<name>A0ABQ6GDT4_9BACL</name>
<evidence type="ECO:0000256" key="8">
    <source>
        <dbReference type="ARBA" id="ARBA00022960"/>
    </source>
</evidence>
<evidence type="ECO:0000256" key="5">
    <source>
        <dbReference type="ARBA" id="ARBA00022618"/>
    </source>
</evidence>
<comment type="caution">
    <text evidence="12">Lacks conserved residue(s) required for the propagation of feature annotation.</text>
</comment>
<dbReference type="Gene3D" id="3.40.1190.10">
    <property type="entry name" value="Mur-like, catalytic domain"/>
    <property type="match status" value="1"/>
</dbReference>
<dbReference type="InterPro" id="IPR036565">
    <property type="entry name" value="Mur-like_cat_sf"/>
</dbReference>
<evidence type="ECO:0000256" key="4">
    <source>
        <dbReference type="ARBA" id="ARBA00022598"/>
    </source>
</evidence>
<comment type="function">
    <text evidence="12">Catalyzes the addition of meso-diaminopimelic acid to the nucleotide precursor UDP-N-acetylmuramoyl-L-alanyl-D-glutamate (UMAG) in the biosynthesis of bacterial cell-wall peptidoglycan.</text>
</comment>
<evidence type="ECO:0000256" key="3">
    <source>
        <dbReference type="ARBA" id="ARBA00022490"/>
    </source>
</evidence>
<comment type="subcellular location">
    <subcellularLocation>
        <location evidence="12 13">Cytoplasm</location>
    </subcellularLocation>
</comment>
<evidence type="ECO:0000256" key="11">
    <source>
        <dbReference type="ARBA" id="ARBA00023316"/>
    </source>
</evidence>
<accession>A0ABQ6GDT4</accession>
<dbReference type="NCBIfam" id="NF001126">
    <property type="entry name" value="PRK00139.1-4"/>
    <property type="match status" value="1"/>
</dbReference>
<evidence type="ECO:0000256" key="1">
    <source>
        <dbReference type="ARBA" id="ARBA00004752"/>
    </source>
</evidence>
<evidence type="ECO:0000259" key="16">
    <source>
        <dbReference type="Pfam" id="PF08245"/>
    </source>
</evidence>
<comment type="cofactor">
    <cofactor evidence="12">
        <name>Mg(2+)</name>
        <dbReference type="ChEBI" id="CHEBI:18420"/>
    </cofactor>
</comment>
<comment type="similarity">
    <text evidence="2 12">Belongs to the MurCDEF family. MurE subfamily.</text>
</comment>
<comment type="pathway">
    <text evidence="1 12 13">Cell wall biogenesis; peptidoglycan biosynthesis.</text>
</comment>
<feature type="binding site" evidence="12">
    <location>
        <position position="385"/>
    </location>
    <ligand>
        <name>meso-2,6-diaminopimelate</name>
        <dbReference type="ChEBI" id="CHEBI:57791"/>
    </ligand>
</feature>
<feature type="modified residue" description="N6-carboxylysine" evidence="12">
    <location>
        <position position="217"/>
    </location>
</feature>
<evidence type="ECO:0000256" key="2">
    <source>
        <dbReference type="ARBA" id="ARBA00005898"/>
    </source>
</evidence>
<feature type="domain" description="Mur ligase central" evidence="16">
    <location>
        <begin position="106"/>
        <end position="314"/>
    </location>
</feature>
<gene>
    <name evidence="12 17" type="primary">murE</name>
    <name evidence="17" type="ORF">MU1_26050</name>
</gene>
<keyword evidence="18" id="KW-1185">Reference proteome</keyword>
<feature type="binding site" evidence="12">
    <location>
        <position position="183"/>
    </location>
    <ligand>
        <name>UDP-N-acetyl-alpha-D-muramoyl-L-alanyl-D-glutamate</name>
        <dbReference type="ChEBI" id="CHEBI:83900"/>
    </ligand>
</feature>
<evidence type="ECO:0000256" key="12">
    <source>
        <dbReference type="HAMAP-Rule" id="MF_00208"/>
    </source>
</evidence>
<comment type="catalytic activity">
    <reaction evidence="12">
        <text>UDP-N-acetyl-alpha-D-muramoyl-L-alanyl-D-glutamate + meso-2,6-diaminopimelate + ATP = UDP-N-acetyl-alpha-D-muramoyl-L-alanyl-gamma-D-glutamyl-meso-2,6-diaminopimelate + ADP + phosphate + H(+)</text>
        <dbReference type="Rhea" id="RHEA:23676"/>
        <dbReference type="ChEBI" id="CHEBI:15378"/>
        <dbReference type="ChEBI" id="CHEBI:30616"/>
        <dbReference type="ChEBI" id="CHEBI:43474"/>
        <dbReference type="ChEBI" id="CHEBI:57791"/>
        <dbReference type="ChEBI" id="CHEBI:83900"/>
        <dbReference type="ChEBI" id="CHEBI:83905"/>
        <dbReference type="ChEBI" id="CHEBI:456216"/>
        <dbReference type="EC" id="6.3.2.13"/>
    </reaction>
</comment>
<feature type="binding site" evidence="12">
    <location>
        <position position="177"/>
    </location>
    <ligand>
        <name>UDP-N-acetyl-alpha-D-muramoyl-L-alanyl-D-glutamate</name>
        <dbReference type="ChEBI" id="CHEBI:83900"/>
    </ligand>
</feature>
<feature type="binding site" evidence="12">
    <location>
        <begin position="409"/>
        <end position="412"/>
    </location>
    <ligand>
        <name>meso-2,6-diaminopimelate</name>
        <dbReference type="ChEBI" id="CHEBI:57791"/>
    </ligand>
</feature>
<comment type="caution">
    <text evidence="17">The sequence shown here is derived from an EMBL/GenBank/DDBJ whole genome shotgun (WGS) entry which is preliminary data.</text>
</comment>
<feature type="binding site" evidence="12">
    <location>
        <position position="468"/>
    </location>
    <ligand>
        <name>meso-2,6-diaminopimelate</name>
        <dbReference type="ChEBI" id="CHEBI:57791"/>
    </ligand>
</feature>
<feature type="domain" description="Mur ligase N-terminal catalytic" evidence="14">
    <location>
        <begin position="22"/>
        <end position="94"/>
    </location>
</feature>
<dbReference type="Proteomes" id="UP001157114">
    <property type="component" value="Unassembled WGS sequence"/>
</dbReference>
<dbReference type="EC" id="6.3.2.13" evidence="12"/>
<dbReference type="InterPro" id="IPR036615">
    <property type="entry name" value="Mur_ligase_C_dom_sf"/>
</dbReference>
<feature type="binding site" evidence="12">
    <location>
        <position position="464"/>
    </location>
    <ligand>
        <name>meso-2,6-diaminopimelate</name>
        <dbReference type="ChEBI" id="CHEBI:57791"/>
    </ligand>
</feature>
<evidence type="ECO:0000256" key="7">
    <source>
        <dbReference type="ARBA" id="ARBA00022840"/>
    </source>
</evidence>
<dbReference type="HAMAP" id="MF_00208">
    <property type="entry name" value="MurE"/>
    <property type="match status" value="1"/>
</dbReference>
<dbReference type="InterPro" id="IPR004101">
    <property type="entry name" value="Mur_ligase_C"/>
</dbReference>
<dbReference type="PROSITE" id="PS01011">
    <property type="entry name" value="FOLYLPOLYGLU_SYNT_1"/>
    <property type="match status" value="1"/>
</dbReference>
<dbReference type="Gene3D" id="3.90.190.20">
    <property type="entry name" value="Mur ligase, C-terminal domain"/>
    <property type="match status" value="1"/>
</dbReference>
<dbReference type="RefSeq" id="WP_284239006.1">
    <property type="nucleotide sequence ID" value="NZ_BSSQ01000011.1"/>
</dbReference>
<evidence type="ECO:0000256" key="6">
    <source>
        <dbReference type="ARBA" id="ARBA00022741"/>
    </source>
</evidence>
<dbReference type="PANTHER" id="PTHR23135:SF4">
    <property type="entry name" value="UDP-N-ACETYLMURAMOYL-L-ALANYL-D-GLUTAMATE--2,6-DIAMINOPIMELATE LIGASE MURE HOMOLOG, CHLOROPLASTIC"/>
    <property type="match status" value="1"/>
</dbReference>
<dbReference type="NCBIfam" id="TIGR01085">
    <property type="entry name" value="murE"/>
    <property type="match status" value="1"/>
</dbReference>
<dbReference type="InterPro" id="IPR013221">
    <property type="entry name" value="Mur_ligase_cen"/>
</dbReference>
<keyword evidence="7 12" id="KW-0067">ATP-binding</keyword>
<dbReference type="GO" id="GO:0016874">
    <property type="term" value="F:ligase activity"/>
    <property type="evidence" value="ECO:0007669"/>
    <property type="project" value="UniProtKB-KW"/>
</dbReference>
<dbReference type="Pfam" id="PF08245">
    <property type="entry name" value="Mur_ligase_M"/>
    <property type="match status" value="1"/>
</dbReference>
<proteinExistence type="inferred from homology"/>
<dbReference type="Gene3D" id="3.40.1390.10">
    <property type="entry name" value="MurE/MurF, N-terminal domain"/>
    <property type="match status" value="1"/>
</dbReference>
<keyword evidence="6 12" id="KW-0547">Nucleotide-binding</keyword>
<feature type="domain" description="Mur ligase C-terminal" evidence="15">
    <location>
        <begin position="336"/>
        <end position="466"/>
    </location>
</feature>
<evidence type="ECO:0000256" key="9">
    <source>
        <dbReference type="ARBA" id="ARBA00022984"/>
    </source>
</evidence>
<dbReference type="Pfam" id="PF02875">
    <property type="entry name" value="Mur_ligase_C"/>
    <property type="match status" value="1"/>
</dbReference>